<feature type="coiled-coil region" evidence="5">
    <location>
        <begin position="505"/>
        <end position="550"/>
    </location>
</feature>
<organism evidence="9 10">
    <name type="scientific">Pleomorphomonas carboxyditropha</name>
    <dbReference type="NCBI Taxonomy" id="2023338"/>
    <lineage>
        <taxon>Bacteria</taxon>
        <taxon>Pseudomonadati</taxon>
        <taxon>Pseudomonadota</taxon>
        <taxon>Alphaproteobacteria</taxon>
        <taxon>Hyphomicrobiales</taxon>
        <taxon>Pleomorphomonadaceae</taxon>
        <taxon>Pleomorphomonas</taxon>
    </lineage>
</organism>
<feature type="domain" description="Flagellar hook-associated protein 2 C-terminal" evidence="8">
    <location>
        <begin position="247"/>
        <end position="548"/>
    </location>
</feature>
<reference evidence="9 10" key="1">
    <citation type="submission" date="2017-08" db="EMBL/GenBank/DDBJ databases">
        <title>Pleomorphomonas carboxidotrophicus sp. nov., a new mesophilic hydrogenogenic carboxidotroph.</title>
        <authorList>
            <person name="Esquivel-Elizondo S."/>
            <person name="Krajmalnik-Brown R."/>
            <person name="Maldonado J."/>
        </authorList>
    </citation>
    <scope>NUCLEOTIDE SEQUENCE [LARGE SCALE GENOMIC DNA]</scope>
    <source>
        <strain evidence="9 10">SVCO-16</strain>
    </source>
</reference>
<feature type="region of interest" description="Disordered" evidence="6">
    <location>
        <begin position="1"/>
        <end position="20"/>
    </location>
</feature>
<evidence type="ECO:0000256" key="4">
    <source>
        <dbReference type="ARBA" id="ARBA00023143"/>
    </source>
</evidence>
<dbReference type="OrthoDB" id="9812018at2"/>
<dbReference type="Pfam" id="PF02465">
    <property type="entry name" value="FliD_N"/>
    <property type="match status" value="1"/>
</dbReference>
<comment type="subunit">
    <text evidence="2 5">Homopentamer.</text>
</comment>
<dbReference type="GO" id="GO:0009424">
    <property type="term" value="C:bacterial-type flagellum hook"/>
    <property type="evidence" value="ECO:0007669"/>
    <property type="project" value="UniProtKB-UniRule"/>
</dbReference>
<evidence type="ECO:0000313" key="9">
    <source>
        <dbReference type="EMBL" id="PIO98157.1"/>
    </source>
</evidence>
<comment type="subcellular location">
    <subcellularLocation>
        <location evidence="5">Secreted</location>
    </subcellularLocation>
    <subcellularLocation>
        <location evidence="5">Bacterial flagellum</location>
    </subcellularLocation>
</comment>
<dbReference type="RefSeq" id="WP_100081490.1">
    <property type="nucleotide sequence ID" value="NZ_NQVN01000011.1"/>
</dbReference>
<evidence type="ECO:0000259" key="8">
    <source>
        <dbReference type="Pfam" id="PF07195"/>
    </source>
</evidence>
<keyword evidence="4 5" id="KW-0975">Bacterial flagellum</keyword>
<evidence type="ECO:0000256" key="2">
    <source>
        <dbReference type="ARBA" id="ARBA00011255"/>
    </source>
</evidence>
<keyword evidence="3 5" id="KW-0175">Coiled coil</keyword>
<dbReference type="InterPro" id="IPR003481">
    <property type="entry name" value="FliD_N"/>
</dbReference>
<dbReference type="AlphaFoldDB" id="A0A2G9WTY1"/>
<evidence type="ECO:0000256" key="3">
    <source>
        <dbReference type="ARBA" id="ARBA00023054"/>
    </source>
</evidence>
<evidence type="ECO:0000256" key="6">
    <source>
        <dbReference type="SAM" id="MobiDB-lite"/>
    </source>
</evidence>
<comment type="similarity">
    <text evidence="1 5">Belongs to the FliD family.</text>
</comment>
<protein>
    <recommendedName>
        <fullName evidence="5">Flagellar hook-associated protein 2</fullName>
        <shortName evidence="5">HAP2</shortName>
    </recommendedName>
    <alternativeName>
        <fullName evidence="5">Flagellar cap protein</fullName>
    </alternativeName>
</protein>
<dbReference type="Pfam" id="PF07196">
    <property type="entry name" value="Flagellin_IN"/>
    <property type="match status" value="1"/>
</dbReference>
<feature type="domain" description="Flagellar hook-associated protein 2 N-terminal" evidence="7">
    <location>
        <begin position="28"/>
        <end position="137"/>
    </location>
</feature>
<keyword evidence="10" id="KW-1185">Reference proteome</keyword>
<keyword evidence="5" id="KW-0964">Secreted</keyword>
<evidence type="ECO:0000313" key="10">
    <source>
        <dbReference type="Proteomes" id="UP000231070"/>
    </source>
</evidence>
<dbReference type="GO" id="GO:0071973">
    <property type="term" value="P:bacterial-type flagellum-dependent cell motility"/>
    <property type="evidence" value="ECO:0007669"/>
    <property type="project" value="TreeGrafter"/>
</dbReference>
<sequence>MTTTSSTSSTTTTSSTSASSYASSDVTSIDWDGLIEELYEAKLAAADTYETKISTNESKISAYNDAADLLETLQDAADALRAVTDSSASDTDVFLEREAYLTGVGGVTASSVLTVSAEAGTDTGSYSITISQLATAQKVASGNYASSSAALSLSGTFSIGTEDGDSVSIDVTEDMSLSDIASAINEESDTSGVKATVLKVSDSSYELILTTVDTGQTISVGDDDGILQSLGIVDDDGGFADELQASQQAIFTIDGVTITRSSNEVDDVIDGLTFYLTGTTDDDQSVTVEIDQNLTDIKSAVVAFVDAYNAYREWALSEQETSSSGGASADAVLFGDSTIRTINQQIASALTFSLDDVSMSAIGLSFDESNYLEYDEDTLNDVLNSDPDIIQQLFSYSFESSSSDLGILYRGTSAPSTFTLDITVDDDGNITGVTVDGESGLFTVTSTGHGIKGVAGTAYEGYTFVFTGSTSQSVTVTQAAGIAEQIYNATEAAIDDDDGSITNVVASLEEKNDEYQDQIDTITDRAETYKDNLTARYANIQAKISEAQSVLSYLEALLDAQNSDS</sequence>
<accession>A0A2G9WTY1</accession>
<evidence type="ECO:0000256" key="5">
    <source>
        <dbReference type="RuleBase" id="RU362066"/>
    </source>
</evidence>
<evidence type="ECO:0000259" key="7">
    <source>
        <dbReference type="Pfam" id="PF02465"/>
    </source>
</evidence>
<comment type="function">
    <text evidence="5">Required for morphogenesis and for the elongation of the flagellar filament by facilitating polymerization of the flagellin monomers at the tip of growing filament. Forms a capping structure, which prevents flagellin subunits (transported through the central channel of the flagellum) from leaking out without polymerization at the distal end.</text>
</comment>
<dbReference type="PANTHER" id="PTHR30288:SF0">
    <property type="entry name" value="FLAGELLAR HOOK-ASSOCIATED PROTEIN 2"/>
    <property type="match status" value="1"/>
</dbReference>
<dbReference type="InterPro" id="IPR010810">
    <property type="entry name" value="Flagellin_hook_IN_motif"/>
</dbReference>
<dbReference type="Proteomes" id="UP000231070">
    <property type="component" value="Unassembled WGS sequence"/>
</dbReference>
<dbReference type="PANTHER" id="PTHR30288">
    <property type="entry name" value="FLAGELLAR CAP/ASSEMBLY PROTEIN FLID"/>
    <property type="match status" value="1"/>
</dbReference>
<dbReference type="GO" id="GO:0009421">
    <property type="term" value="C:bacterial-type flagellum filament cap"/>
    <property type="evidence" value="ECO:0007669"/>
    <property type="project" value="InterPro"/>
</dbReference>
<evidence type="ECO:0000256" key="1">
    <source>
        <dbReference type="ARBA" id="ARBA00009764"/>
    </source>
</evidence>
<dbReference type="GO" id="GO:0005576">
    <property type="term" value="C:extracellular region"/>
    <property type="evidence" value="ECO:0007669"/>
    <property type="project" value="UniProtKB-SubCell"/>
</dbReference>
<dbReference type="InterPro" id="IPR040026">
    <property type="entry name" value="FliD"/>
</dbReference>
<gene>
    <name evidence="9" type="ORF">CJ014_15970</name>
</gene>
<name>A0A2G9WTY1_9HYPH</name>
<dbReference type="EMBL" id="NQVN01000011">
    <property type="protein sequence ID" value="PIO98157.1"/>
    <property type="molecule type" value="Genomic_DNA"/>
</dbReference>
<proteinExistence type="inferred from homology"/>
<dbReference type="InterPro" id="IPR010809">
    <property type="entry name" value="FliD_C"/>
</dbReference>
<comment type="caution">
    <text evidence="9">The sequence shown here is derived from an EMBL/GenBank/DDBJ whole genome shotgun (WGS) entry which is preliminary data.</text>
</comment>
<dbReference type="Pfam" id="PF07195">
    <property type="entry name" value="FliD_C"/>
    <property type="match status" value="1"/>
</dbReference>
<dbReference type="GO" id="GO:0007155">
    <property type="term" value="P:cell adhesion"/>
    <property type="evidence" value="ECO:0007669"/>
    <property type="project" value="InterPro"/>
</dbReference>